<name>A0A377NDL6_9GAMM</name>
<feature type="signal peptide" evidence="2">
    <location>
        <begin position="1"/>
        <end position="28"/>
    </location>
</feature>
<keyword evidence="2" id="KW-0732">Signal</keyword>
<evidence type="ECO:0000256" key="1">
    <source>
        <dbReference type="SAM" id="MobiDB-lite"/>
    </source>
</evidence>
<accession>A0A377NDL6</accession>
<organism evidence="3 4">
    <name type="scientific">Ewingella americana</name>
    <dbReference type="NCBI Taxonomy" id="41202"/>
    <lineage>
        <taxon>Bacteria</taxon>
        <taxon>Pseudomonadati</taxon>
        <taxon>Pseudomonadota</taxon>
        <taxon>Gammaproteobacteria</taxon>
        <taxon>Enterobacterales</taxon>
        <taxon>Yersiniaceae</taxon>
        <taxon>Ewingella</taxon>
    </lineage>
</organism>
<gene>
    <name evidence="3" type="ORF">NCTC12157_01928</name>
</gene>
<proteinExistence type="predicted"/>
<protein>
    <submittedName>
        <fullName evidence="3">Uncharacterized protein</fullName>
    </submittedName>
</protein>
<feature type="chain" id="PRO_5016648098" evidence="2">
    <location>
        <begin position="29"/>
        <end position="74"/>
    </location>
</feature>
<evidence type="ECO:0000313" key="4">
    <source>
        <dbReference type="Proteomes" id="UP000254304"/>
    </source>
</evidence>
<dbReference type="EMBL" id="UGGO01000001">
    <property type="protein sequence ID" value="STQ44217.1"/>
    <property type="molecule type" value="Genomic_DNA"/>
</dbReference>
<dbReference type="AlphaFoldDB" id="A0A377NDL6"/>
<feature type="region of interest" description="Disordered" evidence="1">
    <location>
        <begin position="29"/>
        <end position="74"/>
    </location>
</feature>
<dbReference type="Proteomes" id="UP000254304">
    <property type="component" value="Unassembled WGS sequence"/>
</dbReference>
<feature type="compositionally biased region" description="Basic and acidic residues" evidence="1">
    <location>
        <begin position="36"/>
        <end position="50"/>
    </location>
</feature>
<evidence type="ECO:0000256" key="2">
    <source>
        <dbReference type="SAM" id="SignalP"/>
    </source>
</evidence>
<evidence type="ECO:0000313" key="3">
    <source>
        <dbReference type="EMBL" id="STQ44217.1"/>
    </source>
</evidence>
<reference evidence="3 4" key="1">
    <citation type="submission" date="2018-06" db="EMBL/GenBank/DDBJ databases">
        <authorList>
            <consortium name="Pathogen Informatics"/>
            <person name="Doyle S."/>
        </authorList>
    </citation>
    <scope>NUCLEOTIDE SEQUENCE [LARGE SCALE GENOMIC DNA]</scope>
    <source>
        <strain evidence="3 4">NCTC12157</strain>
    </source>
</reference>
<sequence>MLHTLTTRLRYSTLSLAIACALPLVAQADTTPAPAKDSKTTADSNKKVSEDTMTVAATGNPRDSFEAPMDGDRD</sequence>